<evidence type="ECO:0000313" key="2">
    <source>
        <dbReference type="Proteomes" id="UP000182190"/>
    </source>
</evidence>
<dbReference type="RefSeq" id="WP_083621324.1">
    <property type="nucleotide sequence ID" value="NZ_LR735018.1"/>
</dbReference>
<dbReference type="AlphaFoldDB" id="A0A7Z9E235"/>
<sequence>MKGIQFIVDENGEKTAVVIDLKEWGNLWQQFSEILLKNFSSKEDWLHQPQMEEKLDQALEWNCNHQPQISDLEDLETQLNDYE</sequence>
<gene>
    <name evidence="1" type="ORF">PL9631_740008</name>
</gene>
<dbReference type="Proteomes" id="UP000182190">
    <property type="component" value="Unassembled WGS sequence"/>
</dbReference>
<reference evidence="1" key="1">
    <citation type="submission" date="2019-10" db="EMBL/GenBank/DDBJ databases">
        <authorList>
            <consortium name="Genoscope - CEA"/>
            <person name="William W."/>
        </authorList>
    </citation>
    <scope>NUCLEOTIDE SEQUENCE [LARGE SCALE GENOMIC DNA]</scope>
    <source>
        <strain evidence="1">BBR_PRJEB10994</strain>
    </source>
</reference>
<keyword evidence="2" id="KW-1185">Reference proteome</keyword>
<dbReference type="EMBL" id="CZCS02000217">
    <property type="protein sequence ID" value="VXD23506.1"/>
    <property type="molecule type" value="Genomic_DNA"/>
</dbReference>
<organism evidence="1 2">
    <name type="scientific">Planktothrix paucivesiculata PCC 9631</name>
    <dbReference type="NCBI Taxonomy" id="671071"/>
    <lineage>
        <taxon>Bacteria</taxon>
        <taxon>Bacillati</taxon>
        <taxon>Cyanobacteriota</taxon>
        <taxon>Cyanophyceae</taxon>
        <taxon>Oscillatoriophycideae</taxon>
        <taxon>Oscillatoriales</taxon>
        <taxon>Microcoleaceae</taxon>
        <taxon>Planktothrix</taxon>
    </lineage>
</organism>
<evidence type="ECO:0000313" key="1">
    <source>
        <dbReference type="EMBL" id="VXD23506.1"/>
    </source>
</evidence>
<comment type="caution">
    <text evidence="1">The sequence shown here is derived from an EMBL/GenBank/DDBJ whole genome shotgun (WGS) entry which is preliminary data.</text>
</comment>
<accession>A0A7Z9E235</accession>
<protein>
    <submittedName>
        <fullName evidence="1">Uncharacterized protein</fullName>
    </submittedName>
</protein>
<dbReference type="OrthoDB" id="461315at2"/>
<name>A0A7Z9E235_9CYAN</name>
<proteinExistence type="predicted"/>